<dbReference type="GeneID" id="73378879"/>
<comment type="similarity">
    <text evidence="1">Belongs to the CWC26 family.</text>
</comment>
<dbReference type="Proteomes" id="UP001202479">
    <property type="component" value="Unassembled WGS sequence"/>
</dbReference>
<evidence type="ECO:0000256" key="2">
    <source>
        <dbReference type="ARBA" id="ARBA00020644"/>
    </source>
</evidence>
<dbReference type="InterPro" id="IPR051112">
    <property type="entry name" value="CWC26_splicing_factor"/>
</dbReference>
<keyword evidence="5" id="KW-1185">Reference proteome</keyword>
<dbReference type="GO" id="GO:0005684">
    <property type="term" value="C:U2-type spliceosomal complex"/>
    <property type="evidence" value="ECO:0007669"/>
    <property type="project" value="TreeGrafter"/>
</dbReference>
<dbReference type="GO" id="GO:0000398">
    <property type="term" value="P:mRNA splicing, via spliceosome"/>
    <property type="evidence" value="ECO:0007669"/>
    <property type="project" value="TreeGrafter"/>
</dbReference>
<name>A0AAI9SZD8_9ASCO</name>
<dbReference type="EMBL" id="JAHUZD010000026">
    <property type="protein sequence ID" value="KAI3406043.2"/>
    <property type="molecule type" value="Genomic_DNA"/>
</dbReference>
<dbReference type="PANTHER" id="PTHR31809:SF0">
    <property type="entry name" value="BUD13 HOMOLOG"/>
    <property type="match status" value="1"/>
</dbReference>
<reference evidence="4" key="1">
    <citation type="journal article" date="2022" name="DNA Res.">
        <title>Genome analysis of five recently described species of the CUG-Ser clade uncovers Candida theae as a new hybrid lineage with pathogenic potential in the Candida parapsilosis species complex.</title>
        <authorList>
            <person name="Mixao V."/>
            <person name="Del Olmo V."/>
            <person name="Hegedusova E."/>
            <person name="Saus E."/>
            <person name="Pryszcz L."/>
            <person name="Cillingova A."/>
            <person name="Nosek J."/>
            <person name="Gabaldon T."/>
        </authorList>
    </citation>
    <scope>NUCLEOTIDE SEQUENCE</scope>
    <source>
        <strain evidence="4">CBS 10844</strain>
    </source>
</reference>
<dbReference type="GO" id="GO:0003723">
    <property type="term" value="F:RNA binding"/>
    <property type="evidence" value="ECO:0007669"/>
    <property type="project" value="TreeGrafter"/>
</dbReference>
<dbReference type="InterPro" id="IPR018609">
    <property type="entry name" value="Bud13"/>
</dbReference>
<accession>A0AAI9SZD8</accession>
<dbReference type="RefSeq" id="XP_049181788.1">
    <property type="nucleotide sequence ID" value="XM_049322367.1"/>
</dbReference>
<protein>
    <recommendedName>
        <fullName evidence="2">Pre-mRNA-splicing factor CWC26</fullName>
    </recommendedName>
</protein>
<dbReference type="Pfam" id="PF09736">
    <property type="entry name" value="Bud13"/>
    <property type="match status" value="1"/>
</dbReference>
<evidence type="ECO:0000256" key="1">
    <source>
        <dbReference type="ARBA" id="ARBA00011069"/>
    </source>
</evidence>
<evidence type="ECO:0000313" key="5">
    <source>
        <dbReference type="Proteomes" id="UP001202479"/>
    </source>
</evidence>
<evidence type="ECO:0000256" key="3">
    <source>
        <dbReference type="SAM" id="MobiDB-lite"/>
    </source>
</evidence>
<gene>
    <name evidence="4" type="ORF">KGF56_001262</name>
</gene>
<feature type="compositionally biased region" description="Basic and acidic residues" evidence="3">
    <location>
        <begin position="32"/>
        <end position="45"/>
    </location>
</feature>
<proteinExistence type="inferred from homology"/>
<dbReference type="PANTHER" id="PTHR31809">
    <property type="entry name" value="BUD13 HOMOLOG"/>
    <property type="match status" value="1"/>
</dbReference>
<organism evidence="4 5">
    <name type="scientific">Candida oxycetoniae</name>
    <dbReference type="NCBI Taxonomy" id="497107"/>
    <lineage>
        <taxon>Eukaryota</taxon>
        <taxon>Fungi</taxon>
        <taxon>Dikarya</taxon>
        <taxon>Ascomycota</taxon>
        <taxon>Saccharomycotina</taxon>
        <taxon>Pichiomycetes</taxon>
        <taxon>Debaryomycetaceae</taxon>
        <taxon>Candida/Lodderomyces clade</taxon>
        <taxon>Candida</taxon>
    </lineage>
</organism>
<feature type="compositionally biased region" description="Basic residues" evidence="3">
    <location>
        <begin position="22"/>
        <end position="31"/>
    </location>
</feature>
<comment type="caution">
    <text evidence="4">The sequence shown here is derived from an EMBL/GenBank/DDBJ whole genome shotgun (WGS) entry which is preliminary data.</text>
</comment>
<sequence>MSRADYLARYLSVDDTNVRKSSDKKKKRKKEKEKGKEKEKREKDELVQVPSNLRIARPFFTETSASYNDEQLDVDVLEGDDDDESKPVIVANVKENRGFKRIDNGNLVDRTVTSQNPAEQQKRVTQQTIYRDSSGRMIDIDEAQRDFERKKEEEKRRKEIVIIRTSKQEQIKQELHDFKQKLDANFEDPISAFQESKQKQEEAAAVESEDKKRSGFRYNKGINLPNRFDISAGYFWDGVDRSNGFEKLMLRKINEQSYERMSSKVNEDYELDFD</sequence>
<evidence type="ECO:0000313" key="4">
    <source>
        <dbReference type="EMBL" id="KAI3406043.2"/>
    </source>
</evidence>
<dbReference type="AlphaFoldDB" id="A0AAI9SZD8"/>
<dbReference type="GO" id="GO:0070274">
    <property type="term" value="C:RES complex"/>
    <property type="evidence" value="ECO:0007669"/>
    <property type="project" value="TreeGrafter"/>
</dbReference>
<feature type="region of interest" description="Disordered" evidence="3">
    <location>
        <begin position="16"/>
        <end position="45"/>
    </location>
</feature>